<protein>
    <submittedName>
        <fullName evidence="2">Uncharacterized protein</fullName>
    </submittedName>
</protein>
<dbReference type="PROSITE" id="PS50096">
    <property type="entry name" value="IQ"/>
    <property type="match status" value="2"/>
</dbReference>
<reference evidence="2 3" key="1">
    <citation type="submission" date="2015-07" db="EMBL/GenBank/DDBJ databases">
        <title>High-quality genome of monoxenous trypanosomatid Leptomonas pyrrhocoris.</title>
        <authorList>
            <person name="Flegontov P."/>
            <person name="Butenko A."/>
            <person name="Firsov S."/>
            <person name="Vlcek C."/>
            <person name="Logacheva M.D."/>
            <person name="Field M."/>
            <person name="Filatov D."/>
            <person name="Flegontova O."/>
            <person name="Gerasimov E."/>
            <person name="Jackson A.P."/>
            <person name="Kelly S."/>
            <person name="Opperdoes F."/>
            <person name="O'Reilly A."/>
            <person name="Votypka J."/>
            <person name="Yurchenko V."/>
            <person name="Lukes J."/>
        </authorList>
    </citation>
    <scope>NUCLEOTIDE SEQUENCE [LARGE SCALE GENOMIC DNA]</scope>
    <source>
        <strain evidence="2">H10</strain>
    </source>
</reference>
<dbReference type="Proteomes" id="UP000037923">
    <property type="component" value="Unassembled WGS sequence"/>
</dbReference>
<feature type="compositionally biased region" description="Acidic residues" evidence="1">
    <location>
        <begin position="2423"/>
        <end position="2454"/>
    </location>
</feature>
<gene>
    <name evidence="2" type="ORF">ABB37_02824</name>
</gene>
<feature type="compositionally biased region" description="Basic residues" evidence="1">
    <location>
        <begin position="860"/>
        <end position="878"/>
    </location>
</feature>
<comment type="caution">
    <text evidence="2">The sequence shown here is derived from an EMBL/GenBank/DDBJ whole genome shotgun (WGS) entry which is preliminary data.</text>
</comment>
<feature type="region of interest" description="Disordered" evidence="1">
    <location>
        <begin position="807"/>
        <end position="833"/>
    </location>
</feature>
<evidence type="ECO:0000256" key="1">
    <source>
        <dbReference type="SAM" id="MobiDB-lite"/>
    </source>
</evidence>
<feature type="region of interest" description="Disordered" evidence="1">
    <location>
        <begin position="1309"/>
        <end position="1366"/>
    </location>
</feature>
<accession>A0A0N1J540</accession>
<feature type="region of interest" description="Disordered" evidence="1">
    <location>
        <begin position="1379"/>
        <end position="1406"/>
    </location>
</feature>
<feature type="region of interest" description="Disordered" evidence="1">
    <location>
        <begin position="756"/>
        <end position="792"/>
    </location>
</feature>
<feature type="region of interest" description="Disordered" evidence="1">
    <location>
        <begin position="1052"/>
        <end position="1089"/>
    </location>
</feature>
<feature type="region of interest" description="Disordered" evidence="1">
    <location>
        <begin position="853"/>
        <end position="948"/>
    </location>
</feature>
<feature type="region of interest" description="Disordered" evidence="1">
    <location>
        <begin position="2087"/>
        <end position="2163"/>
    </location>
</feature>
<dbReference type="OMA" id="RRHQHFL"/>
<name>A0A0N1J540_LEPPY</name>
<feature type="compositionally biased region" description="Polar residues" evidence="1">
    <location>
        <begin position="2136"/>
        <end position="2161"/>
    </location>
</feature>
<feature type="region of interest" description="Disordered" evidence="1">
    <location>
        <begin position="2416"/>
        <end position="2454"/>
    </location>
</feature>
<feature type="region of interest" description="Disordered" evidence="1">
    <location>
        <begin position="64"/>
        <end position="112"/>
    </location>
</feature>
<feature type="region of interest" description="Disordered" evidence="1">
    <location>
        <begin position="1548"/>
        <end position="1596"/>
    </location>
</feature>
<evidence type="ECO:0000313" key="3">
    <source>
        <dbReference type="Proteomes" id="UP000037923"/>
    </source>
</evidence>
<feature type="region of interest" description="Disordered" evidence="1">
    <location>
        <begin position="1"/>
        <end position="36"/>
    </location>
</feature>
<feature type="region of interest" description="Disordered" evidence="1">
    <location>
        <begin position="1112"/>
        <end position="1136"/>
    </location>
</feature>
<feature type="region of interest" description="Disordered" evidence="1">
    <location>
        <begin position="1731"/>
        <end position="1794"/>
    </location>
</feature>
<feature type="compositionally biased region" description="Pro residues" evidence="1">
    <location>
        <begin position="1072"/>
        <end position="1081"/>
    </location>
</feature>
<feature type="region of interest" description="Disordered" evidence="1">
    <location>
        <begin position="1861"/>
        <end position="1886"/>
    </location>
</feature>
<dbReference type="SMART" id="SM00015">
    <property type="entry name" value="IQ"/>
    <property type="match status" value="4"/>
</dbReference>
<feature type="compositionally biased region" description="Low complexity" evidence="1">
    <location>
        <begin position="1112"/>
        <end position="1125"/>
    </location>
</feature>
<feature type="compositionally biased region" description="Basic and acidic residues" evidence="1">
    <location>
        <begin position="980"/>
        <end position="991"/>
    </location>
</feature>
<dbReference type="GeneID" id="26903115"/>
<feature type="compositionally biased region" description="Basic and acidic residues" evidence="1">
    <location>
        <begin position="925"/>
        <end position="935"/>
    </location>
</feature>
<keyword evidence="3" id="KW-1185">Reference proteome</keyword>
<feature type="compositionally biased region" description="Polar residues" evidence="1">
    <location>
        <begin position="89"/>
        <end position="107"/>
    </location>
</feature>
<organism evidence="2 3">
    <name type="scientific">Leptomonas pyrrhocoris</name>
    <name type="common">Firebug parasite</name>
    <dbReference type="NCBI Taxonomy" id="157538"/>
    <lineage>
        <taxon>Eukaryota</taxon>
        <taxon>Discoba</taxon>
        <taxon>Euglenozoa</taxon>
        <taxon>Kinetoplastea</taxon>
        <taxon>Metakinetoplastina</taxon>
        <taxon>Trypanosomatida</taxon>
        <taxon>Trypanosomatidae</taxon>
        <taxon>Leishmaniinae</taxon>
        <taxon>Leptomonas</taxon>
    </lineage>
</organism>
<feature type="region of interest" description="Disordered" evidence="1">
    <location>
        <begin position="964"/>
        <end position="991"/>
    </location>
</feature>
<feature type="compositionally biased region" description="Polar residues" evidence="1">
    <location>
        <begin position="64"/>
        <end position="74"/>
    </location>
</feature>
<dbReference type="RefSeq" id="XP_015661557.1">
    <property type="nucleotide sequence ID" value="XM_015799955.1"/>
</dbReference>
<dbReference type="VEuPathDB" id="TriTrypDB:LpyrH10_04_3740"/>
<dbReference type="EMBL" id="LGTL01000004">
    <property type="protein sequence ID" value="KPA83118.1"/>
    <property type="molecule type" value="Genomic_DNA"/>
</dbReference>
<evidence type="ECO:0000313" key="2">
    <source>
        <dbReference type="EMBL" id="KPA83118.1"/>
    </source>
</evidence>
<feature type="region of interest" description="Disordered" evidence="1">
    <location>
        <begin position="615"/>
        <end position="697"/>
    </location>
</feature>
<feature type="compositionally biased region" description="Low complexity" evidence="1">
    <location>
        <begin position="623"/>
        <end position="635"/>
    </location>
</feature>
<dbReference type="OrthoDB" id="267670at2759"/>
<feature type="region of interest" description="Disordered" evidence="1">
    <location>
        <begin position="2187"/>
        <end position="2217"/>
    </location>
</feature>
<feature type="compositionally biased region" description="Polar residues" evidence="1">
    <location>
        <begin position="26"/>
        <end position="36"/>
    </location>
</feature>
<dbReference type="InterPro" id="IPR000048">
    <property type="entry name" value="IQ_motif_EF-hand-BS"/>
</dbReference>
<feature type="compositionally biased region" description="Low complexity" evidence="1">
    <location>
        <begin position="1557"/>
        <end position="1568"/>
    </location>
</feature>
<feature type="compositionally biased region" description="Polar residues" evidence="1">
    <location>
        <begin position="2087"/>
        <end position="2097"/>
    </location>
</feature>
<feature type="region of interest" description="Disordered" evidence="1">
    <location>
        <begin position="149"/>
        <end position="203"/>
    </location>
</feature>
<sequence length="2605" mass="272857">MLDLLLLPSPTSKSTHPIDRADAPLTPSSTVASLRQDSSTHSMCRLMSAFTVSSFGSGLPLTLPDSSASGWQSTSHRRRSSVMGKESVQHNGAVTQQRSSFNDSASASAERRQLYSTPAPLLQTTRTDVAPGQIERVATALYSSQWQPRLEKPVEGGTAAAHSPPPALTPLAEASAPMNASDAEKREHTRSTTPTSSPVYADAASVRNRNTAVVAAADAAVTIGTSSRGSDPPTVVLEPKWVDYDVYLRLSAPLLRQRSLQDRVAQLCCASSTTAHDHRRLVCLDSVFSFLLHGSAVAPPIVTPTVTPVSADQLPISGSSCGSLDEAQRMCFPLFCLLGAKLCALAEPGGVIRSVHTSTPPMSLSQALHPQGVEGGPNAAAPRTYKSVGRQHVLLLFAEQLMDAYPDFPRELLYTTSPGGAIVSAPPPETATYWHSWQATPREARQSESYDALWSVITLRRFAVLMERWGVSPAAASEKLCLTASSTTTAAEVVLPQTPEADGESSRLVVPRQLMLHTVDSNSHLSVPLHHLAMNGEDDATALQHRGESVPAATAIIAGTPALNCPRPLLPYPPYTRPPPPPPQQQSNVEHISCSNSGTAISSSVWDCASSSKAAVPGRGDYTPATAAAVRPSAARSRRTRHEAALTSSSFGTPLPSDCTDRLDDMLAESAEGGHPYNAPVAAGSSAVPNATKERCQHRQVHRYNVPSPPQLPPSTSAAAAAQQDSIASFLRSFARNGGVVPAAVSKNTSLEVWNSKQRASPTYLPAPPKHQSPQQQQQQHRHSHHNRTTMPTTAVSVSALSTRMEGQRYNDASTPLPSRPMTADMQRRPPTVPMSRKEFALHPYNVAAAAAAAAPSSLKGHRKSHKHRSSSSRRHHTRGDQGCAAATRTAQSSNRSERQENVRSNTGVNAAEASLQGAGSERSAGGEKVMEQADRGGSARNARKRTQQVNAYVKDLLEATAEARKRNDSADSACVNGQKSEDRTDPQCRRNNTELSDAATTIPATSLEGVAHAQSHHSNTSANANSLNRGRLVKAAGITSSADGAAAPLNAARETPSGTHQENSTEVRHVPAPPLAPQPPSQSQRSHLHTNILQSWESSMLGQCDSSGHIGAASATAAEGAAPAERSEQWSPTSPVDAAPFLDRVALIPSIASSQSQLSVFSAPIYQGVANGQEVTPMAGPHQRDAEGAVTTGRSDVSSQPTALYLSSAGASIEIPVMPDGVGTAESAVLLVSHTPDRGFVVTSLTFPPHTAAHAADGSVREMRPLGAAVEKAPNNHHHHMNKATSLPTSSPPSLFVTTEECRSLPTAATDNTSDLHADSVVSKQDAPPPEQKSLVEAEVKIPPQDSENVDAVPLRPVPASPPARGITVPVVTAFVSPTASVPPPQPLQPQQQQGTTAARNDGPLSEPAELYVEDAEQPPSADVSPDVLTAVLTATYVPTAAVPLQGEKSDVTTRTVPLRLGIAAQLRGLIAPVLQAVGRGYLARHALGAAAALHRTHPRSVTLEEDTFTIDGASPATSAGSFPPTPGLDAVAVAAAFPAEQASFQNSSMNHNSDTATSAAAAAATAVGDPPPGASSTFSPAPVTAPRSTHKVRPPPLTAFAAPESRAVLRTPVTQDPLPAADASVNDAAKKVVKLYESSGLDAAPRNTTHDGGLLHRSSPEPQQRLFAVFGVPGNSVSDISSSLGQSAAYVTYFASHDETGMLESKLPRSIQAVEQSMDTSRFSSLFLPWSKDGTRGNREGMAASHTLPPSKEEESSFGSTGGDEKGSGLQRTKRKDGPHCMTSTEMPPTEGVSESALLLSLMRPIATPSRDRLTEDPPLSLRGESTEDWINLLHSRFGAGGSCTVAFVGQTANGPLAGSTTSNTLQDSAGSYTRTSSDPAHPSNSLDNTWVMHSAMCLLRFQRIGRGYLARQQLAQRYRDAREEENLDALLKHVLLDGPSLPASPSTATGGATSVGRLANNTVLYAEGNNFNGDNENRTRLGSAVATRGSAVFSVPPSTQPVAVSATPQSTLSAVVAAPSLESAGSNGMVRTSSDLDAPPTPPVAVRGPPLSPFQVLSEGYPLSAQSSGSADVAAGAKERASVTMSSESASKSGNLGGAGAGAAVDTASNRARENSPFVTPDTSRYFLPPALTSPNVAPTAQRPSQSLEIDRSSSLSLSKEAPANGVCASAGPNIVTALGSALTSNTSAAPETPSLPPSTSRRRGAASPSSVRVSFSRDSYTPLIKINGPEFPPAVANAIGVPPAAATPAAEAPARKSPRAKMVEGVKGPFYVCRSSPPAEAEVSSGNFSGGGSVAAVAAAFAAAAAAPTAIGSSAGGFVTGTPATPVDSIPRWKATSAAAGAIMSPLEGSIFAASGRSGRSMVSANSFPFEFSTTAHAASAMSPAELMFSGRTIGSMTPAHWTLDGVEAVESTSHFDDGESASEDNEDSDGSSDSDEEAEDVNNSDDDANEADAFKKDITHVEEGGAEPACFGAAAHLLRGEGALLTKENALSLLQRVGRGYLCRRHEHFLFMVSISFAEVALLQRVAVAYLVRRKMGLEFQVNRLVKEEMAYWELRNQAAIKLHAVVRGFIARQRVKRLQRKLFTRIEMRTALELPDPDE</sequence>
<proteinExistence type="predicted"/>